<name>A0A434AZ15_9BACT</name>
<comment type="similarity">
    <text evidence="3 9">Belongs to the CobD/CbiB family.</text>
</comment>
<dbReference type="GO" id="GO:0005886">
    <property type="term" value="C:plasma membrane"/>
    <property type="evidence" value="ECO:0007669"/>
    <property type="project" value="UniProtKB-SubCell"/>
</dbReference>
<comment type="function">
    <text evidence="9">Converts cobyric acid to cobinamide by the addition of aminopropanol on the F carboxylic group.</text>
</comment>
<dbReference type="EMBL" id="RJJX01000001">
    <property type="protein sequence ID" value="RUT79784.1"/>
    <property type="molecule type" value="Genomic_DNA"/>
</dbReference>
<proteinExistence type="inferred from homology"/>
<dbReference type="Proteomes" id="UP000282985">
    <property type="component" value="Unassembled WGS sequence"/>
</dbReference>
<feature type="transmembrane region" description="Helical" evidence="9">
    <location>
        <begin position="291"/>
        <end position="315"/>
    </location>
</feature>
<keyword evidence="8 9" id="KW-0472">Membrane</keyword>
<evidence type="ECO:0000256" key="6">
    <source>
        <dbReference type="ARBA" id="ARBA00022692"/>
    </source>
</evidence>
<keyword evidence="4 9" id="KW-1003">Cell membrane</keyword>
<dbReference type="InterPro" id="IPR004485">
    <property type="entry name" value="Cobalamin_biosynth_CobD/CbiB"/>
</dbReference>
<feature type="transmembrane region" description="Helical" evidence="9">
    <location>
        <begin position="161"/>
        <end position="178"/>
    </location>
</feature>
<keyword evidence="11" id="KW-1185">Reference proteome</keyword>
<evidence type="ECO:0000256" key="3">
    <source>
        <dbReference type="ARBA" id="ARBA00006263"/>
    </source>
</evidence>
<dbReference type="GO" id="GO:0009236">
    <property type="term" value="P:cobalamin biosynthetic process"/>
    <property type="evidence" value="ECO:0007669"/>
    <property type="project" value="UniProtKB-UniRule"/>
</dbReference>
<dbReference type="OrthoDB" id="9811967at2"/>
<dbReference type="GO" id="GO:0015420">
    <property type="term" value="F:ABC-type vitamin B12 transporter activity"/>
    <property type="evidence" value="ECO:0007669"/>
    <property type="project" value="UniProtKB-UniRule"/>
</dbReference>
<keyword evidence="7 9" id="KW-1133">Transmembrane helix</keyword>
<evidence type="ECO:0000256" key="9">
    <source>
        <dbReference type="HAMAP-Rule" id="MF_00024"/>
    </source>
</evidence>
<comment type="caution">
    <text evidence="9">Lacks conserved residue(s) required for the propagation of feature annotation.</text>
</comment>
<dbReference type="PANTHER" id="PTHR34308:SF1">
    <property type="entry name" value="COBALAMIN BIOSYNTHESIS PROTEIN CBIB"/>
    <property type="match status" value="1"/>
</dbReference>
<dbReference type="PANTHER" id="PTHR34308">
    <property type="entry name" value="COBALAMIN BIOSYNTHESIS PROTEIN CBIB"/>
    <property type="match status" value="1"/>
</dbReference>
<comment type="subcellular location">
    <subcellularLocation>
        <location evidence="1 9">Cell membrane</location>
        <topology evidence="1 9">Multi-pass membrane protein</topology>
    </subcellularLocation>
</comment>
<evidence type="ECO:0000313" key="11">
    <source>
        <dbReference type="Proteomes" id="UP000282985"/>
    </source>
</evidence>
<dbReference type="RefSeq" id="WP_127341923.1">
    <property type="nucleotide sequence ID" value="NZ_RJJX01000001.1"/>
</dbReference>
<evidence type="ECO:0000256" key="2">
    <source>
        <dbReference type="ARBA" id="ARBA00004953"/>
    </source>
</evidence>
<accession>A0A434AZ15</accession>
<evidence type="ECO:0000256" key="1">
    <source>
        <dbReference type="ARBA" id="ARBA00004651"/>
    </source>
</evidence>
<dbReference type="NCBIfam" id="TIGR00380">
    <property type="entry name" value="cobal_cbiB"/>
    <property type="match status" value="1"/>
</dbReference>
<evidence type="ECO:0000256" key="4">
    <source>
        <dbReference type="ARBA" id="ARBA00022475"/>
    </source>
</evidence>
<sequence length="316" mass="35544">MEQIKLIILPLVFGYILDLLLGDPRKLPHPIVGFGNTIAFFDEKLNKGKHQLLRGAILAISLAVFTFFLFQITVNELREFNEIVYVLFVSVFVFYGLANKSLLQEGFEVFHQLELNGLDAGRKRLSWIVGRDTSGLSENEIRLAVFETLSENLSDGVIAPLFYYAIAGIPGMMCYKMINTMDSMIGYKNPRYILFGRIAARMDDVANYIPSRLTAVLMVLVSFSYRALLFVFKFGRAHNSPNAGYPEAALAGILNCRFGGTHNYGGKSVYKPYIGAVDRIIENREISRVAYINHAVCFLFILIIIVILLLFNAALK</sequence>
<comment type="caution">
    <text evidence="10">The sequence shown here is derived from an EMBL/GenBank/DDBJ whole genome shotgun (WGS) entry which is preliminary data.</text>
</comment>
<feature type="transmembrane region" description="Helical" evidence="9">
    <location>
        <begin position="52"/>
        <end position="70"/>
    </location>
</feature>
<evidence type="ECO:0000256" key="5">
    <source>
        <dbReference type="ARBA" id="ARBA00022573"/>
    </source>
</evidence>
<dbReference type="GO" id="GO:0048472">
    <property type="term" value="F:threonine-phosphate decarboxylase activity"/>
    <property type="evidence" value="ECO:0007669"/>
    <property type="project" value="InterPro"/>
</dbReference>
<dbReference type="UniPathway" id="UPA00148"/>
<evidence type="ECO:0000313" key="10">
    <source>
        <dbReference type="EMBL" id="RUT79784.1"/>
    </source>
</evidence>
<gene>
    <name evidence="9 10" type="primary">cobD</name>
    <name evidence="10" type="ORF">DLK05_00040</name>
</gene>
<keyword evidence="6 9" id="KW-0812">Transmembrane</keyword>
<feature type="transmembrane region" description="Helical" evidence="9">
    <location>
        <begin position="82"/>
        <end position="98"/>
    </location>
</feature>
<dbReference type="AlphaFoldDB" id="A0A434AZ15"/>
<dbReference type="Pfam" id="PF03186">
    <property type="entry name" value="CobD_Cbib"/>
    <property type="match status" value="1"/>
</dbReference>
<keyword evidence="5 9" id="KW-0169">Cobalamin biosynthesis</keyword>
<organism evidence="10 11">
    <name type="scientific">Ancylomarina longa</name>
    <dbReference type="NCBI Taxonomy" id="2487017"/>
    <lineage>
        <taxon>Bacteria</taxon>
        <taxon>Pseudomonadati</taxon>
        <taxon>Bacteroidota</taxon>
        <taxon>Bacteroidia</taxon>
        <taxon>Marinilabiliales</taxon>
        <taxon>Marinifilaceae</taxon>
        <taxon>Ancylomarina</taxon>
    </lineage>
</organism>
<dbReference type="HAMAP" id="MF_00024">
    <property type="entry name" value="CobD_CbiB"/>
    <property type="match status" value="1"/>
</dbReference>
<evidence type="ECO:0000256" key="7">
    <source>
        <dbReference type="ARBA" id="ARBA00022989"/>
    </source>
</evidence>
<comment type="pathway">
    <text evidence="2 9">Cofactor biosynthesis; adenosylcobalamin biosynthesis.</text>
</comment>
<evidence type="ECO:0000256" key="8">
    <source>
        <dbReference type="ARBA" id="ARBA00023136"/>
    </source>
</evidence>
<protein>
    <recommendedName>
        <fullName evidence="9">Cobalamin biosynthesis protein CobD</fullName>
    </recommendedName>
</protein>
<reference evidence="10 11" key="1">
    <citation type="submission" date="2018-11" db="EMBL/GenBank/DDBJ databases">
        <title>Parancylomarina longa gen. nov., sp. nov., isolated from sediments of southern Okinawa.</title>
        <authorList>
            <person name="Fu T."/>
        </authorList>
    </citation>
    <scope>NUCLEOTIDE SEQUENCE [LARGE SCALE GENOMIC DNA]</scope>
    <source>
        <strain evidence="10 11">T3-2 S1-C</strain>
    </source>
</reference>